<feature type="transmembrane region" description="Helical" evidence="6">
    <location>
        <begin position="101"/>
        <end position="120"/>
    </location>
</feature>
<evidence type="ECO:0000259" key="7">
    <source>
        <dbReference type="SMART" id="SM00849"/>
    </source>
</evidence>
<proteinExistence type="predicted"/>
<dbReference type="Pfam" id="PF03772">
    <property type="entry name" value="Competence"/>
    <property type="match status" value="1"/>
</dbReference>
<dbReference type="InterPro" id="IPR036866">
    <property type="entry name" value="RibonucZ/Hydroxyglut_hydro"/>
</dbReference>
<dbReference type="SUPFAM" id="SSF56281">
    <property type="entry name" value="Metallo-hydrolase/oxidoreductase"/>
    <property type="match status" value="1"/>
</dbReference>
<evidence type="ECO:0000256" key="3">
    <source>
        <dbReference type="ARBA" id="ARBA00022692"/>
    </source>
</evidence>
<dbReference type="PATRIC" id="fig|991778.3.peg.4285"/>
<feature type="transmembrane region" description="Helical" evidence="6">
    <location>
        <begin position="586"/>
        <end position="603"/>
    </location>
</feature>
<evidence type="ECO:0000256" key="1">
    <source>
        <dbReference type="ARBA" id="ARBA00004651"/>
    </source>
</evidence>
<comment type="caution">
    <text evidence="8">The sequence shown here is derived from an EMBL/GenBank/DDBJ whole genome shotgun (WGS) entry which is preliminary data.</text>
</comment>
<dbReference type="InterPro" id="IPR001279">
    <property type="entry name" value="Metallo-B-lactamas"/>
</dbReference>
<keyword evidence="2" id="KW-1003">Cell membrane</keyword>
<feature type="transmembrane region" description="Helical" evidence="6">
    <location>
        <begin position="330"/>
        <end position="352"/>
    </location>
</feature>
<feature type="transmembrane region" description="Helical" evidence="6">
    <location>
        <begin position="359"/>
        <end position="381"/>
    </location>
</feature>
<dbReference type="PANTHER" id="PTHR30619:SF1">
    <property type="entry name" value="RECOMBINATION PROTEIN 2"/>
    <property type="match status" value="1"/>
</dbReference>
<dbReference type="PANTHER" id="PTHR30619">
    <property type="entry name" value="DNA INTERNALIZATION/COMPETENCE PROTEIN COMEC/REC2"/>
    <property type="match status" value="1"/>
</dbReference>
<dbReference type="AlphaFoldDB" id="F2AWD9"/>
<feature type="transmembrane region" description="Helical" evidence="6">
    <location>
        <begin position="524"/>
        <end position="547"/>
    </location>
</feature>
<gene>
    <name evidence="8" type="ORF">RBWH47_01217</name>
</gene>
<feature type="transmembrane region" description="Helical" evidence="6">
    <location>
        <begin position="493"/>
        <end position="512"/>
    </location>
</feature>
<evidence type="ECO:0000313" key="8">
    <source>
        <dbReference type="EMBL" id="EGF26022.1"/>
    </source>
</evidence>
<keyword evidence="5 6" id="KW-0472">Membrane</keyword>
<name>F2AWD9_RHOBT</name>
<evidence type="ECO:0000313" key="9">
    <source>
        <dbReference type="Proteomes" id="UP000006222"/>
    </source>
</evidence>
<feature type="domain" description="Metallo-beta-lactamase" evidence="7">
    <location>
        <begin position="653"/>
        <end position="857"/>
    </location>
</feature>
<protein>
    <submittedName>
        <fullName evidence="8">DNA internalization-related competence protein ComEC/Rec2</fullName>
    </submittedName>
</protein>
<evidence type="ECO:0000256" key="2">
    <source>
        <dbReference type="ARBA" id="ARBA00022475"/>
    </source>
</evidence>
<feature type="transmembrane region" description="Helical" evidence="6">
    <location>
        <begin position="417"/>
        <end position="445"/>
    </location>
</feature>
<sequence length="905" mass="98938">MRPAIHRGIFSFGIDFRMRQGSLSTRHLTELPSRQPLTMFAATGLAGLTLNHVWPQTPRVWFGAMIAMVVAWVLAWFAATPARSEIAGAHSRSRLKFHSRFRTACWFGFLLFAFAGRHALDEWQYASATIREVLTYEEEPTVMVAVVDEPVRLQRDALENTVARTSGLDGARGNQTVTSDVQYQTRLIVRVVTMRRGTRQVPFTGRVMVMVDAEREDLRPGDPVELYGRIAAIPPPSNPGETDQRIAARRQNIHARMRVGSADQIQLLTAGEVTDGALPWDNALQRWLADRAASARDTILNQIEPSQRGLALALTLGQRDFLDRPTNERLLVTGTAHLLSVSGLHLGIIVLLTGAVAGLLRLPIAGSVTLIVIVMLFYVAITGARPPVTRAAILMSTVILARLLARPHHPLNSLSLAAIILMIWMPSEIFGIGVQLSFLAVATLLMCGRPFSSALTPAAETIRVEERFDELARQSQTAWRRLLSFCLSWTGRVLWYSGAVTLMALPLVWSQFHVVSPISVIVNVMLSPLMALALSAGVMTILAGWWLPSLAWIPGGVCGKLLSIMQWMIDSAATLSGGHFWLPSPPTIWIVVFYLGLIAWAAIRPMVTSQGIRRRVIEAGLLVSWIGIAYGLATYPAELPDQTLEATFVDVGHGTATIVRPDEKEVWLYDCGWMGNANATSRNIEDALWALGATHIDGIFLSHADTDHFNALPGLAKRFSIGVIVVPPGFFEGDGFALAQASEAIRQHEIPVLEVHLGERVRHTGPSWLDRVTVLHPPKERIEANDNANSLVLRIDSGNRALLLPGDLEPPGTAVLTNTPRPPPGGVMMAPHHGSLQMDAEAVLQWARPLETIVSGGQRAAKPEVTEMLSAAGGGVHVTSREGAIRVRMSVEGGLQIHAFSEQPW</sequence>
<dbReference type="Pfam" id="PF13567">
    <property type="entry name" value="DUF4131"/>
    <property type="match status" value="1"/>
</dbReference>
<organism evidence="8 9">
    <name type="scientific">Rhodopirellula baltica WH47</name>
    <dbReference type="NCBI Taxonomy" id="991778"/>
    <lineage>
        <taxon>Bacteria</taxon>
        <taxon>Pseudomonadati</taxon>
        <taxon>Planctomycetota</taxon>
        <taxon>Planctomycetia</taxon>
        <taxon>Pirellulales</taxon>
        <taxon>Pirellulaceae</taxon>
        <taxon>Rhodopirellula</taxon>
    </lineage>
</organism>
<evidence type="ECO:0000256" key="6">
    <source>
        <dbReference type="SAM" id="Phobius"/>
    </source>
</evidence>
<dbReference type="RefSeq" id="WP_007327949.1">
    <property type="nucleotide sequence ID" value="NZ_AFAR01000198.1"/>
</dbReference>
<dbReference type="GO" id="GO:0005886">
    <property type="term" value="C:plasma membrane"/>
    <property type="evidence" value="ECO:0007669"/>
    <property type="project" value="UniProtKB-SubCell"/>
</dbReference>
<keyword evidence="4 6" id="KW-1133">Transmembrane helix</keyword>
<comment type="subcellular location">
    <subcellularLocation>
        <location evidence="1">Cell membrane</location>
        <topology evidence="1">Multi-pass membrane protein</topology>
    </subcellularLocation>
</comment>
<keyword evidence="3 6" id="KW-0812">Transmembrane</keyword>
<dbReference type="InterPro" id="IPR035681">
    <property type="entry name" value="ComA-like_MBL"/>
</dbReference>
<dbReference type="NCBIfam" id="TIGR00360">
    <property type="entry name" value="ComEC_N-term"/>
    <property type="match status" value="1"/>
</dbReference>
<dbReference type="Gene3D" id="3.60.15.10">
    <property type="entry name" value="Ribonuclease Z/Hydroxyacylglutathione hydrolase-like"/>
    <property type="match status" value="1"/>
</dbReference>
<dbReference type="SMART" id="SM00849">
    <property type="entry name" value="Lactamase_B"/>
    <property type="match status" value="1"/>
</dbReference>
<dbReference type="Proteomes" id="UP000006222">
    <property type="component" value="Unassembled WGS sequence"/>
</dbReference>
<feature type="transmembrane region" description="Helical" evidence="6">
    <location>
        <begin position="615"/>
        <end position="633"/>
    </location>
</feature>
<dbReference type="CDD" id="cd07731">
    <property type="entry name" value="ComA-like_MBL-fold"/>
    <property type="match status" value="1"/>
</dbReference>
<dbReference type="InterPro" id="IPR004477">
    <property type="entry name" value="ComEC_N"/>
</dbReference>
<evidence type="ECO:0000256" key="4">
    <source>
        <dbReference type="ARBA" id="ARBA00022989"/>
    </source>
</evidence>
<dbReference type="Pfam" id="PF00753">
    <property type="entry name" value="Lactamase_B"/>
    <property type="match status" value="1"/>
</dbReference>
<feature type="transmembrane region" description="Helical" evidence="6">
    <location>
        <begin position="387"/>
        <end position="405"/>
    </location>
</feature>
<feature type="transmembrane region" description="Helical" evidence="6">
    <location>
        <begin position="60"/>
        <end position="80"/>
    </location>
</feature>
<dbReference type="InterPro" id="IPR052159">
    <property type="entry name" value="Competence_DNA_uptake"/>
</dbReference>
<accession>F2AWD9</accession>
<evidence type="ECO:0000256" key="5">
    <source>
        <dbReference type="ARBA" id="ARBA00023136"/>
    </source>
</evidence>
<dbReference type="InterPro" id="IPR025405">
    <property type="entry name" value="DUF4131"/>
</dbReference>
<dbReference type="EMBL" id="AFAR01000198">
    <property type="protein sequence ID" value="EGF26022.1"/>
    <property type="molecule type" value="Genomic_DNA"/>
</dbReference>
<reference evidence="8 9" key="1">
    <citation type="journal article" date="2013" name="Mar. Genomics">
        <title>Expression of sulfatases in Rhodopirellula baltica and the diversity of sulfatases in the genus Rhodopirellula.</title>
        <authorList>
            <person name="Wegner C.E."/>
            <person name="Richter-Heitmann T."/>
            <person name="Klindworth A."/>
            <person name="Klockow C."/>
            <person name="Richter M."/>
            <person name="Achstetter T."/>
            <person name="Glockner F.O."/>
            <person name="Harder J."/>
        </authorList>
    </citation>
    <scope>NUCLEOTIDE SEQUENCE [LARGE SCALE GENOMIC DNA]</scope>
    <source>
        <strain evidence="8 9">WH47</strain>
    </source>
</reference>